<evidence type="ECO:0000259" key="3">
    <source>
        <dbReference type="Pfam" id="PF18862"/>
    </source>
</evidence>
<organism evidence="4">
    <name type="scientific">Streptomyces globisporus</name>
    <dbReference type="NCBI Taxonomy" id="1908"/>
    <lineage>
        <taxon>Bacteria</taxon>
        <taxon>Bacillati</taxon>
        <taxon>Actinomycetota</taxon>
        <taxon>Actinomycetes</taxon>
        <taxon>Kitasatosporales</taxon>
        <taxon>Streptomycetaceae</taxon>
        <taxon>Streptomyces</taxon>
    </lineage>
</organism>
<feature type="domain" description="Apea-like HEPN" evidence="2">
    <location>
        <begin position="272"/>
        <end position="402"/>
    </location>
</feature>
<evidence type="ECO:0000259" key="2">
    <source>
        <dbReference type="Pfam" id="PF18739"/>
    </source>
</evidence>
<dbReference type="AlphaFoldDB" id="A0A927BJT9"/>
<evidence type="ECO:0000313" key="4">
    <source>
        <dbReference type="EMBL" id="MBD2828975.1"/>
    </source>
</evidence>
<dbReference type="InterPro" id="IPR041229">
    <property type="entry name" value="HEPN_Apea"/>
</dbReference>
<comment type="caution">
    <text evidence="4">The sequence shown here is derived from an EMBL/GenBank/DDBJ whole genome shotgun (WGS) entry which is preliminary data.</text>
</comment>
<name>A0A927BJT9_STRGL</name>
<protein>
    <recommendedName>
        <fullName evidence="5">ApeA N-terminal domain-containing protein</fullName>
    </recommendedName>
</protein>
<evidence type="ECO:0008006" key="5">
    <source>
        <dbReference type="Google" id="ProtNLM"/>
    </source>
</evidence>
<accession>A0A927BJT9</accession>
<reference evidence="4" key="1">
    <citation type="journal article" date="2020" name="PLoS ONE">
        <title>Isolation and characterization of Streptomyces bacteriophages and Streptomyces strains encoding biosynthetic arsenals: Streptomyces strains and phages for antibiotic discovery.</title>
        <authorList>
            <person name="Montano E.T."/>
            <person name="Nideffer J.F."/>
            <person name="Brumage L."/>
            <person name="Erb M."/>
            <person name="Derman A.I."/>
            <person name="Davis J.P."/>
            <person name="Estrada E."/>
            <person name="Fu S."/>
            <person name="Le D."/>
            <person name="Vuppala A."/>
            <person name="Tran C."/>
            <person name="Luterstein E."/>
            <person name="Lakkaraju S."/>
            <person name="Panchagnula S."/>
            <person name="Ren C."/>
            <person name="Doan J."/>
            <person name="Tran S."/>
            <person name="Soriano J."/>
            <person name="Fujita Y."/>
            <person name="Gutala P."/>
            <person name="Fujii Q."/>
            <person name="Lee M."/>
            <person name="Bui A."/>
            <person name="Villarreal C."/>
            <person name="Shing S.R."/>
            <person name="Kim S."/>
            <person name="Freeman D."/>
            <person name="Racha V."/>
            <person name="Ho A."/>
            <person name="Kumar P."/>
            <person name="Falah K."/>
            <person name="Dawson T."/>
            <person name="Enustun E."/>
            <person name="Prichard A."/>
            <person name="Gomez A."/>
            <person name="Khanna K."/>
            <person name="Trigg S."/>
            <person name="Fernandez L."/>
            <person name="Pogliano K."/>
            <person name="Pogliano J."/>
        </authorList>
    </citation>
    <scope>NUCLEOTIDE SEQUENCE</scope>
    <source>
        <strain evidence="4">QF2</strain>
    </source>
</reference>
<gene>
    <name evidence="4" type="ORF">ID875_12795</name>
</gene>
<dbReference type="InterPro" id="IPR041223">
    <property type="entry name" value="ApeA_NTD"/>
</dbReference>
<dbReference type="EMBL" id="JACWUS010000001">
    <property type="protein sequence ID" value="MBD2828975.1"/>
    <property type="molecule type" value="Genomic_DNA"/>
</dbReference>
<feature type="region of interest" description="Disordered" evidence="1">
    <location>
        <begin position="1"/>
        <end position="25"/>
    </location>
</feature>
<feature type="domain" description="ApeA N-terminal" evidence="3">
    <location>
        <begin position="28"/>
        <end position="235"/>
    </location>
</feature>
<evidence type="ECO:0000256" key="1">
    <source>
        <dbReference type="SAM" id="MobiDB-lite"/>
    </source>
</evidence>
<proteinExistence type="predicted"/>
<feature type="compositionally biased region" description="Polar residues" evidence="1">
    <location>
        <begin position="1"/>
        <end position="17"/>
    </location>
</feature>
<dbReference type="Pfam" id="PF18739">
    <property type="entry name" value="HEPN_Apea"/>
    <property type="match status" value="1"/>
</dbReference>
<dbReference type="Pfam" id="PF18862">
    <property type="entry name" value="ApeA_NTD1"/>
    <property type="match status" value="1"/>
</dbReference>
<sequence length="436" mass="49172">MEIKSQTQGPNGSTTTALGPPENEPELTLHGEVIGGYARRVTIFECRTVSRRSLGLFSNEIEEQTLEGEWSILGAHEGADFKIESCSFRFPNIDTWTARGSYQLEMAKDGSSGKISYQRPDDLPAEIPNDMGSMAVRTRLLPPHWDLNGTGFTYRTRIIFEQLPAVSISELINKYIAPITHLVTLCSKKDASPNSMEVKSSSGDRWCLVHHAVLKEAKDNGEAPRPLLTLDDVTIEGVAKWITEYQRVSPIPALISNIAAADHPRSVENQVLELAASFEGLHRRLYPENRRMSKSQADKIRRIARDSVPEEFSPLVNDALFHLYDPTYHERIVCLLDEVDSIAPNLVGDREQWIKQVKNARNGFAHQLPNARVGNIEALYVLSQSLTWALKFLLFRLTGMDESILAERIREHRPYEDFLLYARRANPDAWPHSNTA</sequence>